<gene>
    <name evidence="1" type="ORF">CYLTODRAFT_423004</name>
</gene>
<dbReference type="Proteomes" id="UP000054007">
    <property type="component" value="Unassembled WGS sequence"/>
</dbReference>
<keyword evidence="2" id="KW-1185">Reference proteome</keyword>
<accession>A0A0D7B9K3</accession>
<sequence length="349" mass="38374">MGTESEARVPFRRRNCSNRFQQRWNKHKASATVAPGKLNITQKKQKKKTTKGGRITVKAVVTVPTTPGPSANPIPNPQQAILPVSLPRRLERPAPCRITPALPEGLEDTPISFIRDTFAECGLPFLFALTQTKITLPEPNTVPMGAGGNLPAYVSVALPKDNPPDYVLAVYAPQSVSVTVLPIHDLVLVAHCLRLPAYTPPPYPIPPDHIATRQFCIPHPPTWKPLSQYLYTHRQDVLLSALCGMTPMGAFSAIPHCSDTPPFQLPYERLLEVSRELYRKVPTPRLLQSLATTQGLWKNAVALGIEDDGLWEVLQVAWTVLITSVQPMTEGIIDPDMFPGPESSSSKTP</sequence>
<proteinExistence type="predicted"/>
<dbReference type="AlphaFoldDB" id="A0A0D7B9K3"/>
<evidence type="ECO:0008006" key="3">
    <source>
        <dbReference type="Google" id="ProtNLM"/>
    </source>
</evidence>
<evidence type="ECO:0000313" key="1">
    <source>
        <dbReference type="EMBL" id="KIY66920.1"/>
    </source>
</evidence>
<dbReference type="EMBL" id="KN880540">
    <property type="protein sequence ID" value="KIY66920.1"/>
    <property type="molecule type" value="Genomic_DNA"/>
</dbReference>
<dbReference type="OrthoDB" id="2570975at2759"/>
<name>A0A0D7B9K3_9AGAR</name>
<protein>
    <recommendedName>
        <fullName evidence="3">Clp1-like protein</fullName>
    </recommendedName>
</protein>
<evidence type="ECO:0000313" key="2">
    <source>
        <dbReference type="Proteomes" id="UP000054007"/>
    </source>
</evidence>
<reference evidence="1 2" key="1">
    <citation type="journal article" date="2015" name="Fungal Genet. Biol.">
        <title>Evolution of novel wood decay mechanisms in Agaricales revealed by the genome sequences of Fistulina hepatica and Cylindrobasidium torrendii.</title>
        <authorList>
            <person name="Floudas D."/>
            <person name="Held B.W."/>
            <person name="Riley R."/>
            <person name="Nagy L.G."/>
            <person name="Koehler G."/>
            <person name="Ransdell A.S."/>
            <person name="Younus H."/>
            <person name="Chow J."/>
            <person name="Chiniquy J."/>
            <person name="Lipzen A."/>
            <person name="Tritt A."/>
            <person name="Sun H."/>
            <person name="Haridas S."/>
            <person name="LaButti K."/>
            <person name="Ohm R.A."/>
            <person name="Kues U."/>
            <person name="Blanchette R.A."/>
            <person name="Grigoriev I.V."/>
            <person name="Minto R.E."/>
            <person name="Hibbett D.S."/>
        </authorList>
    </citation>
    <scope>NUCLEOTIDE SEQUENCE [LARGE SCALE GENOMIC DNA]</scope>
    <source>
        <strain evidence="1 2">FP15055 ss-10</strain>
    </source>
</reference>
<organism evidence="1 2">
    <name type="scientific">Cylindrobasidium torrendii FP15055 ss-10</name>
    <dbReference type="NCBI Taxonomy" id="1314674"/>
    <lineage>
        <taxon>Eukaryota</taxon>
        <taxon>Fungi</taxon>
        <taxon>Dikarya</taxon>
        <taxon>Basidiomycota</taxon>
        <taxon>Agaricomycotina</taxon>
        <taxon>Agaricomycetes</taxon>
        <taxon>Agaricomycetidae</taxon>
        <taxon>Agaricales</taxon>
        <taxon>Marasmiineae</taxon>
        <taxon>Physalacriaceae</taxon>
        <taxon>Cylindrobasidium</taxon>
    </lineage>
</organism>